<keyword evidence="1" id="KW-0812">Transmembrane</keyword>
<keyword evidence="3" id="KW-1185">Reference proteome</keyword>
<keyword evidence="1" id="KW-1133">Transmembrane helix</keyword>
<feature type="transmembrane region" description="Helical" evidence="1">
    <location>
        <begin position="104"/>
        <end position="127"/>
    </location>
</feature>
<dbReference type="AlphaFoldDB" id="A0A4S3MJQ7"/>
<accession>A0A4S3MJQ7</accession>
<organism evidence="2 3">
    <name type="scientific">Aliigemmobacter aestuarii</name>
    <dbReference type="NCBI Taxonomy" id="1445661"/>
    <lineage>
        <taxon>Bacteria</taxon>
        <taxon>Pseudomonadati</taxon>
        <taxon>Pseudomonadota</taxon>
        <taxon>Alphaproteobacteria</taxon>
        <taxon>Rhodobacterales</taxon>
        <taxon>Paracoccaceae</taxon>
        <taxon>Aliigemmobacter</taxon>
    </lineage>
</organism>
<evidence type="ECO:0000256" key="1">
    <source>
        <dbReference type="SAM" id="Phobius"/>
    </source>
</evidence>
<proteinExistence type="predicted"/>
<dbReference type="Proteomes" id="UP000309450">
    <property type="component" value="Unassembled WGS sequence"/>
</dbReference>
<keyword evidence="1" id="KW-0472">Membrane</keyword>
<dbReference type="OrthoDB" id="2955631at2"/>
<dbReference type="EMBL" id="SSND01000005">
    <property type="protein sequence ID" value="THD81508.1"/>
    <property type="molecule type" value="Genomic_DNA"/>
</dbReference>
<evidence type="ECO:0000313" key="2">
    <source>
        <dbReference type="EMBL" id="THD81508.1"/>
    </source>
</evidence>
<sequence>MIAGWLFRLKRQVEKLWVTAVLYALLAVATVGLTRVIGPWVPQGLGSGLDAAVLESVLTILASSMLTVTTFSLGIMLTAFSTAAASITPRAIELLMRDRTTQQVLSVFLGAFIFGLVALIAVKAGLYGDRGRLVLFAVTVGVVVLVVMAMLRWIAHLTRFGRRGDTNDRIESAAARALQQRIRAPYLGGHRLAAPPPGDAVAVLPQATGYVQYVDMGALQAAAEAAGARVWLDVLPGSFVHPGAPVCRISAPADVAAFRSAFGIGAARTFEQDPRFGLCVLAEVAERALSPAVNDPGSAIEILSRVVRLLADWSEPADPELLFPSVWVPPLRIEDMFEDVFDPIARDGAGVFSVQARVQKSLLALVRIDPARFGRAAVEQSGRALRRAKAEMLPEDHERLAGIAAEIAALAEPRAAPGI</sequence>
<dbReference type="Pfam" id="PF10011">
    <property type="entry name" value="DUF2254"/>
    <property type="match status" value="1"/>
</dbReference>
<reference evidence="2 3" key="1">
    <citation type="submission" date="2019-04" db="EMBL/GenBank/DDBJ databases">
        <title>Draft genome sequence of Gemmobacter aestuarii sp. nov.</title>
        <authorList>
            <person name="Hameed A."/>
            <person name="Lin S.-Y."/>
            <person name="Shahina M."/>
            <person name="Lai W.-A."/>
            <person name="Young C.-C."/>
        </authorList>
    </citation>
    <scope>NUCLEOTIDE SEQUENCE [LARGE SCALE GENOMIC DNA]</scope>
    <source>
        <strain evidence="2 3">CC-PW-75</strain>
    </source>
</reference>
<feature type="transmembrane region" description="Helical" evidence="1">
    <location>
        <begin position="57"/>
        <end position="83"/>
    </location>
</feature>
<evidence type="ECO:0000313" key="3">
    <source>
        <dbReference type="Proteomes" id="UP000309450"/>
    </source>
</evidence>
<feature type="transmembrane region" description="Helical" evidence="1">
    <location>
        <begin position="133"/>
        <end position="154"/>
    </location>
</feature>
<comment type="caution">
    <text evidence="2">The sequence shown here is derived from an EMBL/GenBank/DDBJ whole genome shotgun (WGS) entry which is preliminary data.</text>
</comment>
<gene>
    <name evidence="2" type="ORF">E7811_16490</name>
</gene>
<protein>
    <submittedName>
        <fullName evidence="2">DUF2254 domain-containing protein</fullName>
    </submittedName>
</protein>
<dbReference type="InterPro" id="IPR018723">
    <property type="entry name" value="DUF2254_membrane"/>
</dbReference>
<feature type="transmembrane region" description="Helical" evidence="1">
    <location>
        <begin position="16"/>
        <end position="37"/>
    </location>
</feature>
<dbReference type="RefSeq" id="WP_136395768.1">
    <property type="nucleotide sequence ID" value="NZ_SSND01000005.1"/>
</dbReference>
<name>A0A4S3MJQ7_9RHOB</name>